<dbReference type="InterPro" id="IPR050143">
    <property type="entry name" value="TRIM/RBCC"/>
</dbReference>
<dbReference type="InterPro" id="IPR027370">
    <property type="entry name" value="Znf-RING_euk"/>
</dbReference>
<dbReference type="AlphaFoldDB" id="I2GYA7"/>
<dbReference type="Proteomes" id="UP000002866">
    <property type="component" value="Chromosome 2"/>
</dbReference>
<protein>
    <recommendedName>
        <fullName evidence="6">RING-type domain-containing protein</fullName>
    </recommendedName>
</protein>
<keyword evidence="8" id="KW-1185">Reference proteome</keyword>
<dbReference type="Gene3D" id="3.30.40.10">
    <property type="entry name" value="Zinc/RING finger domain, C3HC4 (zinc finger)"/>
    <property type="match status" value="1"/>
</dbReference>
<evidence type="ECO:0000256" key="3">
    <source>
        <dbReference type="ARBA" id="ARBA00022833"/>
    </source>
</evidence>
<name>I2GYA7_HENB6</name>
<feature type="compositionally biased region" description="Basic and acidic residues" evidence="5">
    <location>
        <begin position="433"/>
        <end position="446"/>
    </location>
</feature>
<feature type="region of interest" description="Disordered" evidence="5">
    <location>
        <begin position="186"/>
        <end position="238"/>
    </location>
</feature>
<reference evidence="7 8" key="1">
    <citation type="journal article" date="2011" name="Proc. Natl. Acad. Sci. U.S.A.">
        <title>Evolutionary erosion of yeast sex chromosomes by mating-type switching accidents.</title>
        <authorList>
            <person name="Gordon J.L."/>
            <person name="Armisen D."/>
            <person name="Proux-Wera E."/>
            <person name="Oheigeartaigh S.S."/>
            <person name="Byrne K.P."/>
            <person name="Wolfe K.H."/>
        </authorList>
    </citation>
    <scope>NUCLEOTIDE SEQUENCE [LARGE SCALE GENOMIC DNA]</scope>
    <source>
        <strain evidence="8">ATCC 34711 / CBS 6284 / DSM 70876 / NBRC 10599 / NRRL Y-10934 / UCD 77-7</strain>
    </source>
</reference>
<keyword evidence="1" id="KW-0479">Metal-binding</keyword>
<feature type="compositionally biased region" description="Polar residues" evidence="5">
    <location>
        <begin position="186"/>
        <end position="197"/>
    </location>
</feature>
<evidence type="ECO:0000313" key="8">
    <source>
        <dbReference type="Proteomes" id="UP000002866"/>
    </source>
</evidence>
<dbReference type="CDD" id="cd16568">
    <property type="entry name" value="RING-HC_ScPSH1-like"/>
    <property type="match status" value="1"/>
</dbReference>
<accession>I2GYA7</accession>
<organism evidence="7 8">
    <name type="scientific">Henningerozyma blattae (strain ATCC 34711 / CBS 6284 / DSM 70876 / NBRC 10599 / NRRL Y-10934 / UCD 77-7)</name>
    <name type="common">Yeast</name>
    <name type="synonym">Tetrapisispora blattae</name>
    <dbReference type="NCBI Taxonomy" id="1071380"/>
    <lineage>
        <taxon>Eukaryota</taxon>
        <taxon>Fungi</taxon>
        <taxon>Dikarya</taxon>
        <taxon>Ascomycota</taxon>
        <taxon>Saccharomycotina</taxon>
        <taxon>Saccharomycetes</taxon>
        <taxon>Saccharomycetales</taxon>
        <taxon>Saccharomycetaceae</taxon>
        <taxon>Henningerozyma</taxon>
    </lineage>
</organism>
<evidence type="ECO:0000256" key="1">
    <source>
        <dbReference type="ARBA" id="ARBA00022723"/>
    </source>
</evidence>
<dbReference type="SUPFAM" id="SSF57850">
    <property type="entry name" value="RING/U-box"/>
    <property type="match status" value="1"/>
</dbReference>
<dbReference type="GO" id="GO:0004842">
    <property type="term" value="F:ubiquitin-protein transferase activity"/>
    <property type="evidence" value="ECO:0007669"/>
    <property type="project" value="EnsemblFungi"/>
</dbReference>
<feature type="compositionally biased region" description="Basic and acidic residues" evidence="5">
    <location>
        <begin position="363"/>
        <end position="383"/>
    </location>
</feature>
<feature type="compositionally biased region" description="Acidic residues" evidence="5">
    <location>
        <begin position="198"/>
        <end position="207"/>
    </location>
</feature>
<dbReference type="PROSITE" id="PS50089">
    <property type="entry name" value="ZF_RING_2"/>
    <property type="match status" value="1"/>
</dbReference>
<dbReference type="GO" id="GO:0006511">
    <property type="term" value="P:ubiquitin-dependent protein catabolic process"/>
    <property type="evidence" value="ECO:0007669"/>
    <property type="project" value="EnsemblFungi"/>
</dbReference>
<dbReference type="OrthoDB" id="6105938at2759"/>
<sequence>MSGLLHTSLIQRSKKTKNKLLIQILDSTVCSICQDYMFVPMVTPCGHSFCYGCLCSWFSSSNVDGLSCPHCRTSITSAPYFNSTLKQWLEIFLDTLDDNDKIKDIFKSMTEGKEESFKKYQKDKNNDQLYNGVFSETALAVIDEDDDGIARCSNCHWELDPDFEEGGNVCPHCNTRIRNHVTSTSTNVRTEGFQSSEYSEDELEQLQDDITRQREPSEDSNNNINNGNADNEESPNRKSITNIFDDKASEDDEYYSSEIDAPSTTKFRPKTNKFGWKANIYKQRTTSYNDEAGINDELDMDSDLADFIADDDEIEVEELDDNEDEIDGIRIKHRTPSNDGYEVTDGFSDDDDDNQETLGPLSNKEDMLNESESHDSEYYERNHSGFVSGDSLDDSAEVQELMKRRSRKRIIEDDEDDEVEEIGSKKIASKTTTKSDDNQDLEKSDSDIMDLLDGNQTSNNSSKRQRRYKVVVPDSDED</sequence>
<keyword evidence="2 4" id="KW-0863">Zinc-finger</keyword>
<dbReference type="InterPro" id="IPR013083">
    <property type="entry name" value="Znf_RING/FYVE/PHD"/>
</dbReference>
<feature type="region of interest" description="Disordered" evidence="5">
    <location>
        <begin position="413"/>
        <end position="478"/>
    </location>
</feature>
<feature type="compositionally biased region" description="Acidic residues" evidence="5">
    <location>
        <begin position="316"/>
        <end position="326"/>
    </location>
</feature>
<dbReference type="KEGG" id="tbl:TBLA_0B02670"/>
<evidence type="ECO:0000256" key="2">
    <source>
        <dbReference type="ARBA" id="ARBA00022771"/>
    </source>
</evidence>
<gene>
    <name evidence="7" type="primary">TBLA0B02670</name>
    <name evidence="7" type="ORF">TBLA_0B02670</name>
</gene>
<dbReference type="GO" id="GO:0000775">
    <property type="term" value="C:chromosome, centromeric region"/>
    <property type="evidence" value="ECO:0007669"/>
    <property type="project" value="EnsemblFungi"/>
</dbReference>
<dbReference type="EMBL" id="HE806317">
    <property type="protein sequence ID" value="CCH59109.1"/>
    <property type="molecule type" value="Genomic_DNA"/>
</dbReference>
<dbReference type="PROSITE" id="PS00518">
    <property type="entry name" value="ZF_RING_1"/>
    <property type="match status" value="1"/>
</dbReference>
<dbReference type="GO" id="GO:0008270">
    <property type="term" value="F:zinc ion binding"/>
    <property type="evidence" value="ECO:0007669"/>
    <property type="project" value="UniProtKB-KW"/>
</dbReference>
<dbReference type="FunCoup" id="I2GYA7">
    <property type="interactions" value="327"/>
</dbReference>
<dbReference type="RefSeq" id="XP_004178628.1">
    <property type="nucleotide sequence ID" value="XM_004178580.1"/>
</dbReference>
<feature type="domain" description="RING-type" evidence="6">
    <location>
        <begin position="30"/>
        <end position="72"/>
    </location>
</feature>
<dbReference type="eggNOG" id="KOG2177">
    <property type="taxonomic scope" value="Eukaryota"/>
</dbReference>
<evidence type="ECO:0000313" key="7">
    <source>
        <dbReference type="EMBL" id="CCH59109.1"/>
    </source>
</evidence>
<feature type="compositionally biased region" description="Low complexity" evidence="5">
    <location>
        <begin position="219"/>
        <end position="229"/>
    </location>
</feature>
<evidence type="ECO:0000256" key="4">
    <source>
        <dbReference type="PROSITE-ProRule" id="PRU00175"/>
    </source>
</evidence>
<dbReference type="SMART" id="SM00184">
    <property type="entry name" value="RING"/>
    <property type="match status" value="1"/>
</dbReference>
<dbReference type="HOGENOM" id="CLU_037664_0_0_1"/>
<dbReference type="OMA" id="NSEMTDY"/>
<dbReference type="InterPro" id="IPR001841">
    <property type="entry name" value="Znf_RING"/>
</dbReference>
<dbReference type="InterPro" id="IPR017907">
    <property type="entry name" value="Znf_RING_CS"/>
</dbReference>
<keyword evidence="3" id="KW-0862">Zinc</keyword>
<proteinExistence type="predicted"/>
<dbReference type="InParanoid" id="I2GYA7"/>
<dbReference type="GeneID" id="14494556"/>
<feature type="region of interest" description="Disordered" evidence="5">
    <location>
        <begin position="316"/>
        <end position="394"/>
    </location>
</feature>
<dbReference type="STRING" id="1071380.I2GYA7"/>
<evidence type="ECO:0000256" key="5">
    <source>
        <dbReference type="SAM" id="MobiDB-lite"/>
    </source>
</evidence>
<evidence type="ECO:0000259" key="6">
    <source>
        <dbReference type="PROSITE" id="PS50089"/>
    </source>
</evidence>
<dbReference type="Pfam" id="PF13445">
    <property type="entry name" value="zf-RING_UBOX"/>
    <property type="match status" value="1"/>
</dbReference>
<dbReference type="PANTHER" id="PTHR24103">
    <property type="entry name" value="E3 UBIQUITIN-PROTEIN LIGASE TRIM"/>
    <property type="match status" value="1"/>
</dbReference>